<evidence type="ECO:0000313" key="1">
    <source>
        <dbReference type="EMBL" id="WOL02388.1"/>
    </source>
</evidence>
<keyword evidence="2" id="KW-1185">Reference proteome</keyword>
<accession>A0AAQ3K5G1</accession>
<name>A0AAQ3K5G1_9LILI</name>
<sequence>MTKRFPIECSSCLCSLSIETSKLSPLVKSEVHVVPGALAVEDGVEALRQLVVKRCKSSNFHKWEKNCQFPPCAPGGNNVAPGFTIWNSLVTNQEEESKRAVHERVDEGSVVLPRLEQGGRICSQDLNEDSVILTLDNFTSRQRSNNKDAEKSFPSKAVGLERITTKCTSARTVVPHSS</sequence>
<proteinExistence type="predicted"/>
<protein>
    <submittedName>
        <fullName evidence="1">Uncharacterized protein</fullName>
    </submittedName>
</protein>
<reference evidence="1 2" key="1">
    <citation type="submission" date="2023-10" db="EMBL/GenBank/DDBJ databases">
        <title>Chromosome-scale genome assembly provides insights into flower coloration mechanisms of Canna indica.</title>
        <authorList>
            <person name="Li C."/>
        </authorList>
    </citation>
    <scope>NUCLEOTIDE SEQUENCE [LARGE SCALE GENOMIC DNA]</scope>
    <source>
        <tissue evidence="1">Flower</tissue>
    </source>
</reference>
<gene>
    <name evidence="1" type="ORF">Cni_G11107</name>
</gene>
<organism evidence="1 2">
    <name type="scientific">Canna indica</name>
    <name type="common">Indian-shot</name>
    <dbReference type="NCBI Taxonomy" id="4628"/>
    <lineage>
        <taxon>Eukaryota</taxon>
        <taxon>Viridiplantae</taxon>
        <taxon>Streptophyta</taxon>
        <taxon>Embryophyta</taxon>
        <taxon>Tracheophyta</taxon>
        <taxon>Spermatophyta</taxon>
        <taxon>Magnoliopsida</taxon>
        <taxon>Liliopsida</taxon>
        <taxon>Zingiberales</taxon>
        <taxon>Cannaceae</taxon>
        <taxon>Canna</taxon>
    </lineage>
</organism>
<dbReference type="AlphaFoldDB" id="A0AAQ3K5G1"/>
<dbReference type="EMBL" id="CP136892">
    <property type="protein sequence ID" value="WOL02388.1"/>
    <property type="molecule type" value="Genomic_DNA"/>
</dbReference>
<evidence type="ECO:0000313" key="2">
    <source>
        <dbReference type="Proteomes" id="UP001327560"/>
    </source>
</evidence>
<dbReference type="Proteomes" id="UP001327560">
    <property type="component" value="Chromosome 3"/>
</dbReference>